<evidence type="ECO:0000256" key="8">
    <source>
        <dbReference type="ARBA" id="ARBA00023315"/>
    </source>
</evidence>
<gene>
    <name evidence="12" type="ORF">ACFQ1Q_01710</name>
</gene>
<sequence length="392" mass="41168">MNKEVVIVSAVRTPIGSFMGALSTVSAPKLGAIAIKGALEKINLKPEMVEEVLMGNVVQAGTGQAPARQAAIYAGIPDTVPCTTINKVCASGMKSIMQAAQAIQLGDADIIVAGGMENMSLIPHYYHARSATKFGPATFEDGMQKDGLVDAYDNNAMGVCADACAKEYNFSREDQDAFAIQSYERSKAAWDSGKFDDEIVAVEVPQRRGDAIIVSKDEEYTNVKIEKIPALRPAFTKEGTVTAANASTINDGAAAVVLMSKEKADELGLKPLATIKSYADAAQEPKWFTTAPAKALPKALAKANLSLEDINYFEFNEAFSVVGLANMKILGLNDSNVNVNGGAVSLGHPLGCSGARILVTLLNVLKQNDAKYGAAAICNGGGGASALVLERS</sequence>
<reference evidence="13" key="1">
    <citation type="journal article" date="2019" name="Int. J. Syst. Evol. Microbiol.">
        <title>The Global Catalogue of Microorganisms (GCM) 10K type strain sequencing project: providing services to taxonomists for standard genome sequencing and annotation.</title>
        <authorList>
            <consortium name="The Broad Institute Genomics Platform"/>
            <consortium name="The Broad Institute Genome Sequencing Center for Infectious Disease"/>
            <person name="Wu L."/>
            <person name="Ma J."/>
        </authorList>
    </citation>
    <scope>NUCLEOTIDE SEQUENCE [LARGE SCALE GENOMIC DNA]</scope>
    <source>
        <strain evidence="13">CCUG 62215</strain>
    </source>
</reference>
<keyword evidence="13" id="KW-1185">Reference proteome</keyword>
<keyword evidence="4 9" id="KW-0808">Transferase</keyword>
<dbReference type="PROSITE" id="PS00098">
    <property type="entry name" value="THIOLASE_1"/>
    <property type="match status" value="1"/>
</dbReference>
<comment type="subunit">
    <text evidence="2">Homotetramer.</text>
</comment>
<feature type="domain" description="Thiolase N-terminal" evidence="10">
    <location>
        <begin position="5"/>
        <end position="262"/>
    </location>
</feature>
<protein>
    <recommendedName>
        <fullName evidence="3">acetyl-CoA C-acetyltransferase</fullName>
        <ecNumber evidence="3">2.3.1.9</ecNumber>
    </recommendedName>
</protein>
<evidence type="ECO:0000256" key="5">
    <source>
        <dbReference type="ARBA" id="ARBA00022723"/>
    </source>
</evidence>
<dbReference type="PROSITE" id="PS00737">
    <property type="entry name" value="THIOLASE_2"/>
    <property type="match status" value="1"/>
</dbReference>
<keyword evidence="6" id="KW-0809">Transit peptide</keyword>
<dbReference type="RefSeq" id="WP_386127330.1">
    <property type="nucleotide sequence ID" value="NZ_JBHTJL010000003.1"/>
</dbReference>
<evidence type="ECO:0000256" key="2">
    <source>
        <dbReference type="ARBA" id="ARBA00011881"/>
    </source>
</evidence>
<evidence type="ECO:0000256" key="4">
    <source>
        <dbReference type="ARBA" id="ARBA00022679"/>
    </source>
</evidence>
<evidence type="ECO:0000313" key="13">
    <source>
        <dbReference type="Proteomes" id="UP001597013"/>
    </source>
</evidence>
<dbReference type="InterPro" id="IPR016039">
    <property type="entry name" value="Thiolase-like"/>
</dbReference>
<dbReference type="GO" id="GO:0003988">
    <property type="term" value="F:acetyl-CoA C-acyltransferase activity"/>
    <property type="evidence" value="ECO:0007669"/>
    <property type="project" value="UniProtKB-EC"/>
</dbReference>
<proteinExistence type="inferred from homology"/>
<comment type="similarity">
    <text evidence="1 9">Belongs to the thiolase-like superfamily. Thiolase family.</text>
</comment>
<name>A0ABW3N6T8_9FLAO</name>
<dbReference type="EC" id="2.3.1.9" evidence="3"/>
<evidence type="ECO:0000256" key="1">
    <source>
        <dbReference type="ARBA" id="ARBA00010982"/>
    </source>
</evidence>
<keyword evidence="7" id="KW-0630">Potassium</keyword>
<dbReference type="PANTHER" id="PTHR18919">
    <property type="entry name" value="ACETYL-COA C-ACYLTRANSFERASE"/>
    <property type="match status" value="1"/>
</dbReference>
<dbReference type="CDD" id="cd00751">
    <property type="entry name" value="thiolase"/>
    <property type="match status" value="1"/>
</dbReference>
<keyword evidence="8 9" id="KW-0012">Acyltransferase</keyword>
<organism evidence="12 13">
    <name type="scientific">Winogradskyella litorisediminis</name>
    <dbReference type="NCBI Taxonomy" id="1156618"/>
    <lineage>
        <taxon>Bacteria</taxon>
        <taxon>Pseudomonadati</taxon>
        <taxon>Bacteroidota</taxon>
        <taxon>Flavobacteriia</taxon>
        <taxon>Flavobacteriales</taxon>
        <taxon>Flavobacteriaceae</taxon>
        <taxon>Winogradskyella</taxon>
    </lineage>
</organism>
<dbReference type="EMBL" id="JBHTJL010000003">
    <property type="protein sequence ID" value="MFD1061946.1"/>
    <property type="molecule type" value="Genomic_DNA"/>
</dbReference>
<dbReference type="PROSITE" id="PS00099">
    <property type="entry name" value="THIOLASE_3"/>
    <property type="match status" value="1"/>
</dbReference>
<keyword evidence="5" id="KW-0479">Metal-binding</keyword>
<dbReference type="InterPro" id="IPR020610">
    <property type="entry name" value="Thiolase_AS"/>
</dbReference>
<evidence type="ECO:0000256" key="7">
    <source>
        <dbReference type="ARBA" id="ARBA00022958"/>
    </source>
</evidence>
<evidence type="ECO:0000256" key="3">
    <source>
        <dbReference type="ARBA" id="ARBA00012705"/>
    </source>
</evidence>
<feature type="domain" description="Thiolase C-terminal" evidence="11">
    <location>
        <begin position="269"/>
        <end position="391"/>
    </location>
</feature>
<dbReference type="Pfam" id="PF00108">
    <property type="entry name" value="Thiolase_N"/>
    <property type="match status" value="1"/>
</dbReference>
<dbReference type="Gene3D" id="3.40.47.10">
    <property type="match status" value="1"/>
</dbReference>
<dbReference type="NCBIfam" id="TIGR01930">
    <property type="entry name" value="AcCoA-C-Actrans"/>
    <property type="match status" value="1"/>
</dbReference>
<evidence type="ECO:0000313" key="12">
    <source>
        <dbReference type="EMBL" id="MFD1061946.1"/>
    </source>
</evidence>
<dbReference type="SUPFAM" id="SSF53901">
    <property type="entry name" value="Thiolase-like"/>
    <property type="match status" value="2"/>
</dbReference>
<dbReference type="InterPro" id="IPR020613">
    <property type="entry name" value="Thiolase_CS"/>
</dbReference>
<evidence type="ECO:0000259" key="11">
    <source>
        <dbReference type="Pfam" id="PF02803"/>
    </source>
</evidence>
<dbReference type="InterPro" id="IPR020615">
    <property type="entry name" value="Thiolase_acyl_enz_int_AS"/>
</dbReference>
<dbReference type="InterPro" id="IPR020616">
    <property type="entry name" value="Thiolase_N"/>
</dbReference>
<dbReference type="Pfam" id="PF02803">
    <property type="entry name" value="Thiolase_C"/>
    <property type="match status" value="1"/>
</dbReference>
<accession>A0ABW3N6T8</accession>
<dbReference type="InterPro" id="IPR020617">
    <property type="entry name" value="Thiolase_C"/>
</dbReference>
<evidence type="ECO:0000256" key="6">
    <source>
        <dbReference type="ARBA" id="ARBA00022946"/>
    </source>
</evidence>
<evidence type="ECO:0000256" key="9">
    <source>
        <dbReference type="RuleBase" id="RU003557"/>
    </source>
</evidence>
<evidence type="ECO:0000259" key="10">
    <source>
        <dbReference type="Pfam" id="PF00108"/>
    </source>
</evidence>
<dbReference type="Proteomes" id="UP001597013">
    <property type="component" value="Unassembled WGS sequence"/>
</dbReference>
<comment type="caution">
    <text evidence="12">The sequence shown here is derived from an EMBL/GenBank/DDBJ whole genome shotgun (WGS) entry which is preliminary data.</text>
</comment>
<dbReference type="PANTHER" id="PTHR18919:SF156">
    <property type="entry name" value="ACETYL-COA ACETYLTRANSFERASE, MITOCHONDRIAL"/>
    <property type="match status" value="1"/>
</dbReference>
<dbReference type="InterPro" id="IPR002155">
    <property type="entry name" value="Thiolase"/>
</dbReference>
<dbReference type="PIRSF" id="PIRSF000429">
    <property type="entry name" value="Ac-CoA_Ac_transf"/>
    <property type="match status" value="1"/>
</dbReference>